<dbReference type="GO" id="GO:0030313">
    <property type="term" value="C:cell envelope"/>
    <property type="evidence" value="ECO:0007669"/>
    <property type="project" value="UniProtKB-SubCell"/>
</dbReference>
<accession>X1INE4</accession>
<comment type="caution">
    <text evidence="6">The sequence shown here is derived from an EMBL/GenBank/DDBJ whole genome shotgun (WGS) entry which is preliminary data.</text>
</comment>
<evidence type="ECO:0000313" key="6">
    <source>
        <dbReference type="EMBL" id="GAH67639.1"/>
    </source>
</evidence>
<evidence type="ECO:0000256" key="1">
    <source>
        <dbReference type="ARBA" id="ARBA00004196"/>
    </source>
</evidence>
<keyword evidence="3" id="KW-0813">Transport</keyword>
<evidence type="ECO:0000259" key="5">
    <source>
        <dbReference type="Pfam" id="PF00496"/>
    </source>
</evidence>
<evidence type="ECO:0000256" key="3">
    <source>
        <dbReference type="ARBA" id="ARBA00022448"/>
    </source>
</evidence>
<name>X1INE4_9ZZZZ</name>
<comment type="similarity">
    <text evidence="2">Belongs to the bacterial solute-binding protein 5 family.</text>
</comment>
<reference evidence="6" key="1">
    <citation type="journal article" date="2014" name="Front. Microbiol.">
        <title>High frequency of phylogenetically diverse reductive dehalogenase-homologous genes in deep subseafloor sedimentary metagenomes.</title>
        <authorList>
            <person name="Kawai M."/>
            <person name="Futagami T."/>
            <person name="Toyoda A."/>
            <person name="Takaki Y."/>
            <person name="Nishi S."/>
            <person name="Hori S."/>
            <person name="Arai W."/>
            <person name="Tsubouchi T."/>
            <person name="Morono Y."/>
            <person name="Uchiyama I."/>
            <person name="Ito T."/>
            <person name="Fujiyama A."/>
            <person name="Inagaki F."/>
            <person name="Takami H."/>
        </authorList>
    </citation>
    <scope>NUCLEOTIDE SEQUENCE</scope>
    <source>
        <strain evidence="6">Expedition CK06-06</strain>
    </source>
</reference>
<evidence type="ECO:0000256" key="2">
    <source>
        <dbReference type="ARBA" id="ARBA00005695"/>
    </source>
</evidence>
<comment type="subcellular location">
    <subcellularLocation>
        <location evidence="1">Cell envelope</location>
    </subcellularLocation>
</comment>
<feature type="non-terminal residue" evidence="6">
    <location>
        <position position="270"/>
    </location>
</feature>
<keyword evidence="4" id="KW-0732">Signal</keyword>
<dbReference type="Gene3D" id="3.10.105.10">
    <property type="entry name" value="Dipeptide-binding Protein, Domain 3"/>
    <property type="match status" value="1"/>
</dbReference>
<dbReference type="SUPFAM" id="SSF53850">
    <property type="entry name" value="Periplasmic binding protein-like II"/>
    <property type="match status" value="1"/>
</dbReference>
<dbReference type="InterPro" id="IPR039424">
    <property type="entry name" value="SBP_5"/>
</dbReference>
<dbReference type="GO" id="GO:0015833">
    <property type="term" value="P:peptide transport"/>
    <property type="evidence" value="ECO:0007669"/>
    <property type="project" value="TreeGrafter"/>
</dbReference>
<gene>
    <name evidence="6" type="ORF">S03H2_43098</name>
</gene>
<organism evidence="6">
    <name type="scientific">marine sediment metagenome</name>
    <dbReference type="NCBI Taxonomy" id="412755"/>
    <lineage>
        <taxon>unclassified sequences</taxon>
        <taxon>metagenomes</taxon>
        <taxon>ecological metagenomes</taxon>
    </lineage>
</organism>
<proteinExistence type="inferred from homology"/>
<dbReference type="Pfam" id="PF00496">
    <property type="entry name" value="SBP_bac_5"/>
    <property type="match status" value="1"/>
</dbReference>
<dbReference type="PANTHER" id="PTHR30290">
    <property type="entry name" value="PERIPLASMIC BINDING COMPONENT OF ABC TRANSPORTER"/>
    <property type="match status" value="1"/>
</dbReference>
<evidence type="ECO:0000256" key="4">
    <source>
        <dbReference type="ARBA" id="ARBA00022729"/>
    </source>
</evidence>
<dbReference type="Gene3D" id="3.40.190.10">
    <property type="entry name" value="Periplasmic binding protein-like II"/>
    <property type="match status" value="1"/>
</dbReference>
<dbReference type="InterPro" id="IPR000914">
    <property type="entry name" value="SBP_5_dom"/>
</dbReference>
<dbReference type="PANTHER" id="PTHR30290:SF10">
    <property type="entry name" value="PERIPLASMIC OLIGOPEPTIDE-BINDING PROTEIN-RELATED"/>
    <property type="match status" value="1"/>
</dbReference>
<protein>
    <recommendedName>
        <fullName evidence="5">Solute-binding protein family 5 domain-containing protein</fullName>
    </recommendedName>
</protein>
<feature type="domain" description="Solute-binding protein family 5" evidence="5">
    <location>
        <begin position="4"/>
        <end position="220"/>
    </location>
</feature>
<dbReference type="GO" id="GO:1904680">
    <property type="term" value="F:peptide transmembrane transporter activity"/>
    <property type="evidence" value="ECO:0007669"/>
    <property type="project" value="TreeGrafter"/>
</dbReference>
<dbReference type="EMBL" id="BARU01026856">
    <property type="protein sequence ID" value="GAH67639.1"/>
    <property type="molecule type" value="Genomic_DNA"/>
</dbReference>
<sequence length="270" mass="30617">DASFGPYHITQWDSGNQVVMELNPNYWREEPAIKKIIWKVISESANRVALLKSGDVDIAEGLSPEELVNLDRDPNVNVVAVRGNYEFFIIYNHLEKPFDDVRVRKAINCAIPREKIANDIFKGLAVPWQSVIPSTYEGYQEYDAYTFDLAKAKELLVEAGYSDGFDLPISYSEGNPVLEQVAILLKDTFKELNIDVTLNALPPAAAADLVLSSTCKFCFWMDAPFLPDVNFAIMIWHKSDIASDWQNYKNPEVDRMISECNLVVDSQERL</sequence>
<dbReference type="AlphaFoldDB" id="X1INE4"/>
<feature type="non-terminal residue" evidence="6">
    <location>
        <position position="1"/>
    </location>
</feature>